<accession>Q0KAH2</accession>
<dbReference type="GO" id="GO:0004602">
    <property type="term" value="F:glutathione peroxidase activity"/>
    <property type="evidence" value="ECO:0007669"/>
    <property type="project" value="TreeGrafter"/>
</dbReference>
<comment type="catalytic activity">
    <reaction evidence="1">
        <text>2-hydroxychromene-2-carboxylate = (3E)-4-(2-hydroxyphenyl)-2-oxobut-3-enoate</text>
        <dbReference type="Rhea" id="RHEA:27401"/>
        <dbReference type="ChEBI" id="CHEBI:59350"/>
        <dbReference type="ChEBI" id="CHEBI:59353"/>
        <dbReference type="EC" id="5.99.1.4"/>
    </reaction>
</comment>
<dbReference type="GO" id="GO:0004364">
    <property type="term" value="F:glutathione transferase activity"/>
    <property type="evidence" value="ECO:0007669"/>
    <property type="project" value="TreeGrafter"/>
</dbReference>
<feature type="domain" description="DSBA-like thioredoxin" evidence="3">
    <location>
        <begin position="5"/>
        <end position="196"/>
    </location>
</feature>
<dbReference type="Gene3D" id="3.40.30.10">
    <property type="entry name" value="Glutaredoxin"/>
    <property type="match status" value="1"/>
</dbReference>
<dbReference type="InterPro" id="IPR044087">
    <property type="entry name" value="NahD-like"/>
</dbReference>
<dbReference type="InterPro" id="IPR051924">
    <property type="entry name" value="GST_Kappa/NadH"/>
</dbReference>
<dbReference type="EMBL" id="AM260479">
    <property type="protein sequence ID" value="CAJ92999.1"/>
    <property type="molecule type" value="Genomic_DNA"/>
</dbReference>
<dbReference type="EMBL" id="CP039287">
    <property type="protein sequence ID" value="QCC00837.1"/>
    <property type="molecule type" value="Genomic_DNA"/>
</dbReference>
<evidence type="ECO:0000313" key="7">
    <source>
        <dbReference type="Proteomes" id="UP000296079"/>
    </source>
</evidence>
<dbReference type="PANTHER" id="PTHR42943:SF13">
    <property type="entry name" value="GLUTATHIONE S-TRANSFERASE KAPPA-RELATED"/>
    <property type="match status" value="1"/>
</dbReference>
<evidence type="ECO:0000256" key="2">
    <source>
        <dbReference type="PIRSR" id="PIRSR006386-1"/>
    </source>
</evidence>
<dbReference type="Pfam" id="PF01323">
    <property type="entry name" value="DSBA"/>
    <property type="match status" value="1"/>
</dbReference>
<dbReference type="EC" id="5.99.1.4" evidence="1"/>
<organism evidence="4 6">
    <name type="scientific">Cupriavidus necator (strain ATCC 17699 / DSM 428 / KCTC 22496 / NCIMB 10442 / H16 / Stanier 337)</name>
    <name type="common">Ralstonia eutropha</name>
    <dbReference type="NCBI Taxonomy" id="381666"/>
    <lineage>
        <taxon>Bacteria</taxon>
        <taxon>Pseudomonadati</taxon>
        <taxon>Pseudomonadota</taxon>
        <taxon>Betaproteobacteria</taxon>
        <taxon>Burkholderiales</taxon>
        <taxon>Burkholderiaceae</taxon>
        <taxon>Cupriavidus</taxon>
    </lineage>
</organism>
<dbReference type="GO" id="GO:0018845">
    <property type="term" value="F:2-hydroxychromene-2-carboxylate isomerase activity"/>
    <property type="evidence" value="ECO:0007669"/>
    <property type="project" value="UniProtKB-UniRule"/>
</dbReference>
<dbReference type="HOGENOM" id="CLU_069253_1_3_4"/>
<reference evidence="5 7" key="2">
    <citation type="submission" date="2019-04" db="EMBL/GenBank/DDBJ databases">
        <title>Long-read de novo sequencing of Cupriavidus necator H16.</title>
        <authorList>
            <person name="Little G.T."/>
            <person name="Ehsaan M."/>
            <person name="Arenas-Lopez C."/>
            <person name="Jawed K."/>
            <person name="Winzer K."/>
            <person name="Kovacs K."/>
            <person name="Malys N."/>
            <person name="Minton N.P."/>
        </authorList>
    </citation>
    <scope>NUCLEOTIDE SEQUENCE [LARGE SCALE GENOMIC DNA]</scope>
    <source>
        <strain evidence="5 7">H16</strain>
    </source>
</reference>
<protein>
    <recommendedName>
        <fullName evidence="1">2-hydroxychromene-2-carboxylate isomerase</fullName>
        <ecNumber evidence="1">5.99.1.4</ecNumber>
    </recommendedName>
</protein>
<dbReference type="SUPFAM" id="SSF52833">
    <property type="entry name" value="Thioredoxin-like"/>
    <property type="match status" value="1"/>
</dbReference>
<sequence>MTKAIDYYFWINSDWAYLGHGRLVELAKRQGAAINYMPVDLPYVYSQTGGILLGQRSQERQAYRITELARWCKRLGIPVNPQPRYMCPNGDLASCMVISAKHAGLCEGTLAQAILHAEWLEDQDISSPETLQTIARSLDLDGEALLCQAASPVIKAEYRQYTDNAISAGVFGSPAYVYRGEVFWGQDRLDFLEDTLACT</sequence>
<dbReference type="PANTHER" id="PTHR42943">
    <property type="entry name" value="GLUTATHIONE S-TRANSFERASE KAPPA"/>
    <property type="match status" value="1"/>
</dbReference>
<dbReference type="InterPro" id="IPR014440">
    <property type="entry name" value="HCCAis_GSTk"/>
</dbReference>
<dbReference type="RefSeq" id="WP_011615384.1">
    <property type="nucleotide sequence ID" value="NC_008313.1"/>
</dbReference>
<dbReference type="InterPro" id="IPR036249">
    <property type="entry name" value="Thioredoxin-like_sf"/>
</dbReference>
<dbReference type="AlphaFoldDB" id="Q0KAH2"/>
<evidence type="ECO:0000256" key="1">
    <source>
        <dbReference type="PIRNR" id="PIRNR006386"/>
    </source>
</evidence>
<evidence type="ECO:0000313" key="5">
    <source>
        <dbReference type="EMBL" id="QCC00837.1"/>
    </source>
</evidence>
<dbReference type="Proteomes" id="UP000296079">
    <property type="component" value="Chromosome 1"/>
</dbReference>
<evidence type="ECO:0000313" key="6">
    <source>
        <dbReference type="Proteomes" id="UP000008210"/>
    </source>
</evidence>
<keyword evidence="1 4" id="KW-0413">Isomerase</keyword>
<feature type="active site" description="Nucleophile" evidence="2">
    <location>
        <position position="13"/>
    </location>
</feature>
<name>Q0KAH2_CUPNH</name>
<dbReference type="Proteomes" id="UP000008210">
    <property type="component" value="Chromosome 1"/>
</dbReference>
<dbReference type="PIRSF" id="PIRSF006386">
    <property type="entry name" value="HCCAis_GSTk"/>
    <property type="match status" value="1"/>
</dbReference>
<dbReference type="STRING" id="381666.H16_A1898"/>
<dbReference type="KEGG" id="reh:H16_A1898"/>
<evidence type="ECO:0000313" key="4">
    <source>
        <dbReference type="EMBL" id="CAJ92999.1"/>
    </source>
</evidence>
<comment type="similarity">
    <text evidence="1">Belongs to the GST superfamily. NadH family.</text>
</comment>
<keyword evidence="6" id="KW-1185">Reference proteome</keyword>
<dbReference type="eggNOG" id="COG3917">
    <property type="taxonomic scope" value="Bacteria"/>
</dbReference>
<dbReference type="OrthoDB" id="8560325at2"/>
<reference evidence="4 6" key="1">
    <citation type="journal article" date="2006" name="Nat. Biotechnol.">
        <title>Genome sequence of the bioplastic-producing 'Knallgas' bacterium Ralstonia eutropha H16.</title>
        <authorList>
            <person name="Pohlmann A."/>
            <person name="Fricke W.F."/>
            <person name="Reinecke F."/>
            <person name="Kusian B."/>
            <person name="Liesegang H."/>
            <person name="Cramm R."/>
            <person name="Eitinger T."/>
            <person name="Ewering C."/>
            <person name="Potter M."/>
            <person name="Schwartz E."/>
            <person name="Strittmatter A."/>
            <person name="Voss I."/>
            <person name="Gottschalk G."/>
            <person name="Steinbuechel A."/>
            <person name="Friedrich B."/>
            <person name="Bowien B."/>
        </authorList>
    </citation>
    <scope>NUCLEOTIDE SEQUENCE [LARGE SCALE GENOMIC DNA]</scope>
    <source>
        <strain evidence="6">ATCC 17699 / DSM 428 / KCTC 22496 / NCIMB 10442 / H16 / Stanier 337</strain>
        <strain evidence="4">H16</strain>
    </source>
</reference>
<dbReference type="GO" id="GO:0006749">
    <property type="term" value="P:glutathione metabolic process"/>
    <property type="evidence" value="ECO:0007669"/>
    <property type="project" value="TreeGrafter"/>
</dbReference>
<evidence type="ECO:0000259" key="3">
    <source>
        <dbReference type="Pfam" id="PF01323"/>
    </source>
</evidence>
<dbReference type="GO" id="GO:1901170">
    <property type="term" value="P:naphthalene catabolic process"/>
    <property type="evidence" value="ECO:0007669"/>
    <property type="project" value="InterPro"/>
</dbReference>
<gene>
    <name evidence="4" type="ordered locus">H16_A1898</name>
    <name evidence="5" type="ORF">E6A55_09705</name>
</gene>
<dbReference type="CDD" id="cd03022">
    <property type="entry name" value="DsbA_HCCA_Iso"/>
    <property type="match status" value="1"/>
</dbReference>
<proteinExistence type="inferred from homology"/>
<dbReference type="InterPro" id="IPR001853">
    <property type="entry name" value="DSBA-like_thioredoxin_dom"/>
</dbReference>